<dbReference type="Gene3D" id="3.30.300.30">
    <property type="match status" value="2"/>
</dbReference>
<dbReference type="InterPro" id="IPR045851">
    <property type="entry name" value="AMP-bd_C_sf"/>
</dbReference>
<organism evidence="6 7">
    <name type="scientific">Actinoplanes digitatis</name>
    <dbReference type="NCBI Taxonomy" id="1868"/>
    <lineage>
        <taxon>Bacteria</taxon>
        <taxon>Bacillati</taxon>
        <taxon>Actinomycetota</taxon>
        <taxon>Actinomycetes</taxon>
        <taxon>Micromonosporales</taxon>
        <taxon>Micromonosporaceae</taxon>
        <taxon>Actinoplanes</taxon>
    </lineage>
</organism>
<keyword evidence="2" id="KW-0596">Phosphopantetheine</keyword>
<dbReference type="InterPro" id="IPR042099">
    <property type="entry name" value="ANL_N_sf"/>
</dbReference>
<protein>
    <submittedName>
        <fullName evidence="6">Amino acid adenylation domain-containing protein</fullName>
    </submittedName>
</protein>
<evidence type="ECO:0000256" key="1">
    <source>
        <dbReference type="ARBA" id="ARBA00001957"/>
    </source>
</evidence>
<dbReference type="PROSITE" id="PS00455">
    <property type="entry name" value="AMP_BINDING"/>
    <property type="match status" value="2"/>
</dbReference>
<name>A0A7W7MP26_9ACTN</name>
<dbReference type="FunFam" id="3.40.50.12780:FF:000012">
    <property type="entry name" value="Non-ribosomal peptide synthetase"/>
    <property type="match status" value="2"/>
</dbReference>
<dbReference type="FunFam" id="3.40.50.980:FF:000002">
    <property type="entry name" value="Enterobactin synthetase component F"/>
    <property type="match status" value="1"/>
</dbReference>
<dbReference type="InterPro" id="IPR010071">
    <property type="entry name" value="AA_adenyl_dom"/>
</dbReference>
<dbReference type="GO" id="GO:0005737">
    <property type="term" value="C:cytoplasm"/>
    <property type="evidence" value="ECO:0007669"/>
    <property type="project" value="TreeGrafter"/>
</dbReference>
<feature type="domain" description="Carrier" evidence="5">
    <location>
        <begin position="969"/>
        <end position="1043"/>
    </location>
</feature>
<dbReference type="SUPFAM" id="SSF52777">
    <property type="entry name" value="CoA-dependent acyltransferases"/>
    <property type="match status" value="4"/>
</dbReference>
<feature type="domain" description="Carrier" evidence="5">
    <location>
        <begin position="1999"/>
        <end position="2074"/>
    </location>
</feature>
<dbReference type="Gene3D" id="3.30.559.10">
    <property type="entry name" value="Chloramphenicol acetyltransferase-like domain"/>
    <property type="match status" value="2"/>
</dbReference>
<dbReference type="Pfam" id="PF00501">
    <property type="entry name" value="AMP-binding"/>
    <property type="match status" value="2"/>
</dbReference>
<gene>
    <name evidence="6" type="ORF">BJ971_002202</name>
</gene>
<dbReference type="Gene3D" id="3.40.50.12780">
    <property type="entry name" value="N-terminal domain of ligase-like"/>
    <property type="match status" value="2"/>
</dbReference>
<dbReference type="Pfam" id="PF00975">
    <property type="entry name" value="Thioesterase"/>
    <property type="match status" value="1"/>
</dbReference>
<evidence type="ECO:0000313" key="7">
    <source>
        <dbReference type="Proteomes" id="UP000578112"/>
    </source>
</evidence>
<reference evidence="6 7" key="1">
    <citation type="submission" date="2020-08" db="EMBL/GenBank/DDBJ databases">
        <title>Sequencing the genomes of 1000 actinobacteria strains.</title>
        <authorList>
            <person name="Klenk H.-P."/>
        </authorList>
    </citation>
    <scope>NUCLEOTIDE SEQUENCE [LARGE SCALE GENOMIC DNA]</scope>
    <source>
        <strain evidence="6 7">DSM 43149</strain>
    </source>
</reference>
<dbReference type="CDD" id="cd19531">
    <property type="entry name" value="LCL_NRPS-like"/>
    <property type="match status" value="1"/>
</dbReference>
<feature type="compositionally biased region" description="Basic and acidic residues" evidence="4">
    <location>
        <begin position="949"/>
        <end position="961"/>
    </location>
</feature>
<dbReference type="Proteomes" id="UP000578112">
    <property type="component" value="Unassembled WGS sequence"/>
</dbReference>
<evidence type="ECO:0000259" key="5">
    <source>
        <dbReference type="PROSITE" id="PS50075"/>
    </source>
</evidence>
<dbReference type="GO" id="GO:0044550">
    <property type="term" value="P:secondary metabolite biosynthetic process"/>
    <property type="evidence" value="ECO:0007669"/>
    <property type="project" value="TreeGrafter"/>
</dbReference>
<dbReference type="CDD" id="cd05930">
    <property type="entry name" value="A_NRPS"/>
    <property type="match status" value="1"/>
</dbReference>
<dbReference type="GO" id="GO:0008610">
    <property type="term" value="P:lipid biosynthetic process"/>
    <property type="evidence" value="ECO:0007669"/>
    <property type="project" value="UniProtKB-ARBA"/>
</dbReference>
<dbReference type="GO" id="GO:0003824">
    <property type="term" value="F:catalytic activity"/>
    <property type="evidence" value="ECO:0007669"/>
    <property type="project" value="InterPro"/>
</dbReference>
<keyword evidence="7" id="KW-1185">Reference proteome</keyword>
<dbReference type="InterPro" id="IPR029058">
    <property type="entry name" value="AB_hydrolase_fold"/>
</dbReference>
<dbReference type="Pfam" id="PF00668">
    <property type="entry name" value="Condensation"/>
    <property type="match status" value="2"/>
</dbReference>
<dbReference type="InterPro" id="IPR025110">
    <property type="entry name" value="AMP-bd_C"/>
</dbReference>
<evidence type="ECO:0000256" key="2">
    <source>
        <dbReference type="ARBA" id="ARBA00022450"/>
    </source>
</evidence>
<dbReference type="PROSITE" id="PS50075">
    <property type="entry name" value="CARRIER"/>
    <property type="match status" value="2"/>
</dbReference>
<proteinExistence type="predicted"/>
<dbReference type="SUPFAM" id="SSF53474">
    <property type="entry name" value="alpha/beta-Hydrolases"/>
    <property type="match status" value="1"/>
</dbReference>
<dbReference type="GO" id="GO:0043041">
    <property type="term" value="P:amino acid activation for nonribosomal peptide biosynthetic process"/>
    <property type="evidence" value="ECO:0007669"/>
    <property type="project" value="TreeGrafter"/>
</dbReference>
<feature type="region of interest" description="Disordered" evidence="4">
    <location>
        <begin position="949"/>
        <end position="970"/>
    </location>
</feature>
<dbReference type="InterPro" id="IPR020845">
    <property type="entry name" value="AMP-binding_CS"/>
</dbReference>
<comment type="caution">
    <text evidence="6">The sequence shown here is derived from an EMBL/GenBank/DDBJ whole genome shotgun (WGS) entry which is preliminary data.</text>
</comment>
<dbReference type="SUPFAM" id="SSF47336">
    <property type="entry name" value="ACP-like"/>
    <property type="match status" value="2"/>
</dbReference>
<dbReference type="Gene3D" id="1.10.1200.10">
    <property type="entry name" value="ACP-like"/>
    <property type="match status" value="2"/>
</dbReference>
<dbReference type="SUPFAM" id="SSF56801">
    <property type="entry name" value="Acetyl-CoA synthetase-like"/>
    <property type="match status" value="2"/>
</dbReference>
<dbReference type="FunFam" id="3.40.50.980:FF:000001">
    <property type="entry name" value="Non-ribosomal peptide synthetase"/>
    <property type="match status" value="1"/>
</dbReference>
<dbReference type="FunFam" id="1.10.1200.10:FF:000005">
    <property type="entry name" value="Nonribosomal peptide synthetase 1"/>
    <property type="match status" value="1"/>
</dbReference>
<keyword evidence="3" id="KW-0597">Phosphoprotein</keyword>
<sequence>MTETMDPATLRAELARRRLLGATTARPAAGPTRADRGADLPLSHAQHRLWVLDQVRPGSTEYLTSVALRLRGDLDAGALRAALDAVVARHEVLRTRYTLSAAGDPVQVIDEPGPVELTVLDLRALAPADREARIAALGTHDRQPVDLAEGPPLRATLARLADGEHALVLTVHHIAMDGWSEGLLVGELARHYAANTVAGPLPLQYADVAAWQRTEMSGNVLDGHLGYWRTRLAGLSPLELPADRSRPPVRDSAGALHTFAIPAETAAALTRLARDRGATVFQALLAVFDILLSRYTGQHDIAVGTPIAGRDRPEVQDLIGLFVNTVVLRADLSGRPSFGEVLRRVRDAVLDAHAHQDLPFELLVDEFAPSRDLSRTPLFSTMFLMDDAGTTAVEAGGLRIERIPVGESSAKFDLTLGVAVRPDGSLGAGLTYATALFDPATVQRLAGHFVQLLTSAVAAPDAPADRLEMLTPGERRQLTVDWNDTAADYPGGTLPALFEAQVARTPDAVALVFAGRSWTYAQVNARANRIAHHLRGLGAGRESVVALDLPRGADLVPALLGTLKSGAAYLPLDPEHPAERRAFMVADAGAGIVITEDWLATVAGDDTDPEDGPAPGNAAYVIYTSGSTGRPKGVLIEHRAIVNRLHWMQESYRLDGTDRILQKTPAGFDVSVWEFFWPLLNGAALVMARPGGHRDPAYLADLITTERITTLHFVPSMLRAFLAEPFDGLPSVRRVICSGEALGADLVDGVRQRIGCELYNLYGPTETAVDVTALRCEPGRPVTIGRPIANTRAYILDGAFRPQPVGVPGELMIGGVQLARGYLGRAALTADRFVPDPFAAGPGQRLYRTGDLARYRPDGTIEFLGRLDGQVKIAGQRIEPGEIEAVLRDCPGVTEAAVTVHDRQLAAYLVTTADLDEVRAFLRERLPDAMIPARWTLLDALPLNSSGKVDRRALPAPDDPRPGGGGYVAPDGDLEQTIADALRAALGVDKVGRHDSFFRLGGDSMRAIRAVGLLRAAGIALAVQDLFTHQSVREIAALAGPPAADAIRETTVERFSQLGDDDRRLLPDGVTDAYPITENQAGMLYEMLAGGDQAVYRNVSCYRIRDPRPFSATVLAQAGRILLDRHEILRTSFDLSTYSGIIQLVHARADLPIAVTDLCGLGHDEQQATVRAFLAAERAVPFDITTPPLLRYHVHLLSDGEWLLTHSEVHAILDGWSHTSTVAMLIDLYRALGDGGTLELPEPPTVRFADFVALERDALASASDRDFWAATIAGNDRFELPPEWGTGPAGAPVTIVEVPWADLAPGLRRLAASANASLKSVLHAAHLKALSIATGRHRFFDGLLCNGRPERLRGDEVFGMYLNTVPFAADTTARTWRELVAEVFAGEARLWPHRRYPLPAMQRDCGTTPLIEVAFGYLDFHVLDGSTDAVRMIDDFSPGSLALEVWTFPGVLRLGANPGRIDRAGVEILRRTYRHVLEAMAGDPDGDARGLGLAPADHADAIDRHQRIVPFGWSPSVPDLIAAQTGVALRHGDRTVTYAELNARADRLATRLRDLGVGTDTIVGLLLPREPDLIIATLAVLRAGGAFLPLDPAYPAERISWMITDAAPAVVLTDGRACPGDSPVEVIDHDAYRQLPPAPPAPPHGDDLAYVIYTSGSTGRPKGVAVPHRAMLNLRHAQNRHLDVRPGDRVLQFAASSFDASVWELVMALTNGASLVLPPPGADPGDLRHDAATLTHMTLPPSLLDRLDPADFPSLRVLVTAGEACNAEHAARWSTRARFLNGYGPTEITVCASVAEIRTPVPPTPPPIGHPMANHRVYVLDDDLRPVPAGVRGELVVGGAGVARGYLRRPGNTADRFVPDPYTDRPGDRMYRTGDVASRDADGTLHFHGRRDQQVKVRGFRIEPGEIENVLAAHPAVDGAVVTVHRPGTPDACLVAYTRSAADPAELRDFLAARLPRHLVPAHYLTVDEFPTTPAGKIDRAALPGPDGTRPAAGAEYVAPRTAREQAVAAAWREALGIDRIGIHDDFFALGGHSLAMMRIIAALRARHGYELTFRSFIEDRTVAGLAGASLRAGALMWLRPGTARVPLFCVHPGGGSAHWYLRLLPYLDPEQPVAAFEWPGAHSDGSPSTESMAERYLAELRDARPHGPYRIFSWCGGSGIATEMAHRLADAGEQVTLMLLDPALDMHTRADGWSELALMRRLETLLVEVSAGAAAETPERREEILELLDHLVDDVNPETGIVLPDRGAGEVWLPAVRVWREVMEMDMSYRHRRFPGRLELIASDELVRGEHEVASGQSYQAYLDRWTELTGDGVRVHRVPGDHFGVMRPPHVRRLGDVITGVLDAD</sequence>
<dbReference type="Pfam" id="PF13193">
    <property type="entry name" value="AMP-binding_C"/>
    <property type="match status" value="2"/>
</dbReference>
<dbReference type="Pfam" id="PF00550">
    <property type="entry name" value="PP-binding"/>
    <property type="match status" value="2"/>
</dbReference>
<dbReference type="PROSITE" id="PS00012">
    <property type="entry name" value="PHOSPHOPANTETHEINE"/>
    <property type="match status" value="2"/>
</dbReference>
<dbReference type="NCBIfam" id="TIGR01733">
    <property type="entry name" value="AA-adenyl-dom"/>
    <property type="match status" value="2"/>
</dbReference>
<dbReference type="RefSeq" id="WP_184992172.1">
    <property type="nucleotide sequence ID" value="NZ_BOMK01000001.1"/>
</dbReference>
<dbReference type="Gene3D" id="3.30.559.30">
    <property type="entry name" value="Nonribosomal peptide synthetase, condensation domain"/>
    <property type="match status" value="2"/>
</dbReference>
<dbReference type="CDD" id="cd17646">
    <property type="entry name" value="A_NRPS_AB3403-like"/>
    <property type="match status" value="1"/>
</dbReference>
<dbReference type="InterPro" id="IPR006162">
    <property type="entry name" value="Ppantetheine_attach_site"/>
</dbReference>
<comment type="cofactor">
    <cofactor evidence="1">
        <name>pantetheine 4'-phosphate</name>
        <dbReference type="ChEBI" id="CHEBI:47942"/>
    </cofactor>
</comment>
<dbReference type="FunFam" id="2.30.38.10:FF:000001">
    <property type="entry name" value="Non-ribosomal peptide synthetase PvdI"/>
    <property type="match status" value="2"/>
</dbReference>
<dbReference type="InterPro" id="IPR000873">
    <property type="entry name" value="AMP-dep_synth/lig_dom"/>
</dbReference>
<accession>A0A7W7MP26</accession>
<dbReference type="EMBL" id="JACHNH010000001">
    <property type="protein sequence ID" value="MBB4761646.1"/>
    <property type="molecule type" value="Genomic_DNA"/>
</dbReference>
<dbReference type="InterPro" id="IPR023213">
    <property type="entry name" value="CAT-like_dom_sf"/>
</dbReference>
<evidence type="ECO:0000313" key="6">
    <source>
        <dbReference type="EMBL" id="MBB4761646.1"/>
    </source>
</evidence>
<dbReference type="PANTHER" id="PTHR45527">
    <property type="entry name" value="NONRIBOSOMAL PEPTIDE SYNTHETASE"/>
    <property type="match status" value="1"/>
</dbReference>
<evidence type="ECO:0000256" key="3">
    <source>
        <dbReference type="ARBA" id="ARBA00022553"/>
    </source>
</evidence>
<evidence type="ECO:0000256" key="4">
    <source>
        <dbReference type="SAM" id="MobiDB-lite"/>
    </source>
</evidence>
<dbReference type="PANTHER" id="PTHR45527:SF1">
    <property type="entry name" value="FATTY ACID SYNTHASE"/>
    <property type="match status" value="1"/>
</dbReference>
<dbReference type="InterPro" id="IPR001031">
    <property type="entry name" value="Thioesterase"/>
</dbReference>
<dbReference type="InterPro" id="IPR036736">
    <property type="entry name" value="ACP-like_sf"/>
</dbReference>
<dbReference type="GO" id="GO:0031177">
    <property type="term" value="F:phosphopantetheine binding"/>
    <property type="evidence" value="ECO:0007669"/>
    <property type="project" value="TreeGrafter"/>
</dbReference>
<dbReference type="InterPro" id="IPR009081">
    <property type="entry name" value="PP-bd_ACP"/>
</dbReference>
<dbReference type="InterPro" id="IPR001242">
    <property type="entry name" value="Condensation_dom"/>
</dbReference>
<dbReference type="Gene3D" id="3.40.50.1820">
    <property type="entry name" value="alpha/beta hydrolase"/>
    <property type="match status" value="1"/>
</dbReference>